<dbReference type="EMBL" id="MIKF01000438">
    <property type="protein sequence ID" value="RTE70635.1"/>
    <property type="molecule type" value="Genomic_DNA"/>
</dbReference>
<organism evidence="1 2">
    <name type="scientific">Fusarium euwallaceae</name>
    <dbReference type="NCBI Taxonomy" id="1147111"/>
    <lineage>
        <taxon>Eukaryota</taxon>
        <taxon>Fungi</taxon>
        <taxon>Dikarya</taxon>
        <taxon>Ascomycota</taxon>
        <taxon>Pezizomycotina</taxon>
        <taxon>Sordariomycetes</taxon>
        <taxon>Hypocreomycetidae</taxon>
        <taxon>Hypocreales</taxon>
        <taxon>Nectriaceae</taxon>
        <taxon>Fusarium</taxon>
        <taxon>Fusarium solani species complex</taxon>
    </lineage>
</organism>
<evidence type="ECO:0000313" key="1">
    <source>
        <dbReference type="EMBL" id="RTE70635.1"/>
    </source>
</evidence>
<comment type="caution">
    <text evidence="1">The sequence shown here is derived from an EMBL/GenBank/DDBJ whole genome shotgun (WGS) entry which is preliminary data.</text>
</comment>
<dbReference type="AlphaFoldDB" id="A0A430L4P7"/>
<reference evidence="1 2" key="1">
    <citation type="submission" date="2017-06" db="EMBL/GenBank/DDBJ databases">
        <title>Comparative genomic analysis of Ambrosia Fusariam Clade fungi.</title>
        <authorList>
            <person name="Stajich J.E."/>
            <person name="Carrillo J."/>
            <person name="Kijimoto T."/>
            <person name="Eskalen A."/>
            <person name="O'Donnell K."/>
            <person name="Kasson M."/>
        </authorList>
    </citation>
    <scope>NUCLEOTIDE SEQUENCE [LARGE SCALE GENOMIC DNA]</scope>
    <source>
        <strain evidence="1 2">UCR1854</strain>
    </source>
</reference>
<evidence type="ECO:0000313" key="2">
    <source>
        <dbReference type="Proteomes" id="UP000287124"/>
    </source>
</evidence>
<gene>
    <name evidence="1" type="ORF">BHE90_014966</name>
</gene>
<protein>
    <recommendedName>
        <fullName evidence="3">HNH nuclease domain-containing protein</fullName>
    </recommendedName>
</protein>
<accession>A0A430L4P7</accession>
<name>A0A430L4P7_9HYPO</name>
<proteinExistence type="predicted"/>
<dbReference type="Proteomes" id="UP000287124">
    <property type="component" value="Unassembled WGS sequence"/>
</dbReference>
<sequence length="186" mass="21102">MTIIRNPIDEPRLISDGAIHSRPRFIDIIHPGYEDSGEDAEGDVLISLRAFDENGVDYDIAHTACAILAANRWDGYFSHDRDGSTRVEPPRDRILREKSYYFYVPSAAGPSADPYPVVTRFGDWRFPHGHLPPIWARFQDQLEADLARNQATSGWCCLSNYSDPVESAHLVPSAQSNWWLSNRMAR</sequence>
<evidence type="ECO:0008006" key="3">
    <source>
        <dbReference type="Google" id="ProtNLM"/>
    </source>
</evidence>
<keyword evidence="2" id="KW-1185">Reference proteome</keyword>